<proteinExistence type="predicted"/>
<protein>
    <recommendedName>
        <fullName evidence="2">Low molecular weight protein antigen 6 PH domain-containing protein</fullName>
    </recommendedName>
</protein>
<organism evidence="3 4">
    <name type="scientific">Actinophytocola xinjiangensis</name>
    <dbReference type="NCBI Taxonomy" id="485602"/>
    <lineage>
        <taxon>Bacteria</taxon>
        <taxon>Bacillati</taxon>
        <taxon>Actinomycetota</taxon>
        <taxon>Actinomycetes</taxon>
        <taxon>Pseudonocardiales</taxon>
        <taxon>Pseudonocardiaceae</taxon>
    </lineage>
</organism>
<dbReference type="InterPro" id="IPR019692">
    <property type="entry name" value="CFP-6_PH"/>
</dbReference>
<dbReference type="Proteomes" id="UP000185696">
    <property type="component" value="Unassembled WGS sequence"/>
</dbReference>
<keyword evidence="1" id="KW-1133">Transmembrane helix</keyword>
<reference evidence="3 4" key="1">
    <citation type="submission" date="2016-12" db="EMBL/GenBank/DDBJ databases">
        <title>The draft genome sequence of Actinophytocola xinjiangensis.</title>
        <authorList>
            <person name="Wang W."/>
            <person name="Yuan L."/>
        </authorList>
    </citation>
    <scope>NUCLEOTIDE SEQUENCE [LARGE SCALE GENOMIC DNA]</scope>
    <source>
        <strain evidence="3 4">CGMCC 4.4663</strain>
    </source>
</reference>
<keyword evidence="1" id="KW-0812">Transmembrane</keyword>
<dbReference type="OrthoDB" id="5189227at2"/>
<evidence type="ECO:0000313" key="4">
    <source>
        <dbReference type="Proteomes" id="UP000185696"/>
    </source>
</evidence>
<keyword evidence="4" id="KW-1185">Reference proteome</keyword>
<accession>A0A7Z0WH45</accession>
<dbReference type="EMBL" id="MSIF01000022">
    <property type="protein sequence ID" value="OLF06392.1"/>
    <property type="molecule type" value="Genomic_DNA"/>
</dbReference>
<evidence type="ECO:0000259" key="2">
    <source>
        <dbReference type="Pfam" id="PF10756"/>
    </source>
</evidence>
<feature type="domain" description="Low molecular weight protein antigen 6 PH" evidence="2">
    <location>
        <begin position="56"/>
        <end position="134"/>
    </location>
</feature>
<name>A0A7Z0WH45_9PSEU</name>
<dbReference type="Pfam" id="PF10756">
    <property type="entry name" value="bPH_6"/>
    <property type="match status" value="1"/>
</dbReference>
<evidence type="ECO:0000256" key="1">
    <source>
        <dbReference type="SAM" id="Phobius"/>
    </source>
</evidence>
<evidence type="ECO:0000313" key="3">
    <source>
        <dbReference type="EMBL" id="OLF06392.1"/>
    </source>
</evidence>
<gene>
    <name evidence="3" type="ORF">BLA60_32165</name>
</gene>
<sequence length="135" mass="14455">MTRTWAPQAELVALAWALAVAAGVWAALSTDPPGRVLLAAVALFLVAAGLYGTLVRPRLAADQHGLTVRGVGGTRAWPWAEVNVRLVRTRRLGRETTAIEIDADNAEVPDLVVLGWLDLGADPRDVVDSLLELRT</sequence>
<dbReference type="AlphaFoldDB" id="A0A7Z0WH45"/>
<feature type="transmembrane region" description="Helical" evidence="1">
    <location>
        <begin position="36"/>
        <end position="54"/>
    </location>
</feature>
<keyword evidence="1" id="KW-0472">Membrane</keyword>
<comment type="caution">
    <text evidence="3">The sequence shown here is derived from an EMBL/GenBank/DDBJ whole genome shotgun (WGS) entry which is preliminary data.</text>
</comment>